<dbReference type="SUPFAM" id="SSF54427">
    <property type="entry name" value="NTF2-like"/>
    <property type="match status" value="1"/>
</dbReference>
<name>A0A9N9Z8I0_9HYPO</name>
<accession>A0A9N9Z8I0</accession>
<reference evidence="1 2" key="2">
    <citation type="submission" date="2021-10" db="EMBL/GenBank/DDBJ databases">
        <authorList>
            <person name="Piombo E."/>
        </authorList>
    </citation>
    <scope>NUCLEOTIDE SEQUENCE [LARGE SCALE GENOMIC DNA]</scope>
</reference>
<evidence type="ECO:0000313" key="1">
    <source>
        <dbReference type="EMBL" id="CAH0050744.1"/>
    </source>
</evidence>
<dbReference type="Gene3D" id="3.10.450.50">
    <property type="match status" value="1"/>
</dbReference>
<protein>
    <recommendedName>
        <fullName evidence="3">SnoaL-like domain-containing protein</fullName>
    </recommendedName>
</protein>
<dbReference type="InterPro" id="IPR050977">
    <property type="entry name" value="Fungal_Meroterpenoid_Isomerase"/>
</dbReference>
<dbReference type="PANTHER" id="PTHR39598">
    <property type="entry name" value="AUSTINOL SYNTHESIS PROTEIN F-RELATED"/>
    <property type="match status" value="1"/>
</dbReference>
<comment type="caution">
    <text evidence="1">The sequence shown here is derived from an EMBL/GenBank/DDBJ whole genome shotgun (WGS) entry which is preliminary data.</text>
</comment>
<dbReference type="OrthoDB" id="3758478at2759"/>
<evidence type="ECO:0000313" key="2">
    <source>
        <dbReference type="Proteomes" id="UP000775872"/>
    </source>
</evidence>
<dbReference type="EMBL" id="CABFOC020000038">
    <property type="protein sequence ID" value="CAH0050744.1"/>
    <property type="molecule type" value="Genomic_DNA"/>
</dbReference>
<proteinExistence type="predicted"/>
<dbReference type="AlphaFoldDB" id="A0A9N9Z8I0"/>
<organism evidence="1 2">
    <name type="scientific">Clonostachys solani</name>
    <dbReference type="NCBI Taxonomy" id="160281"/>
    <lineage>
        <taxon>Eukaryota</taxon>
        <taxon>Fungi</taxon>
        <taxon>Dikarya</taxon>
        <taxon>Ascomycota</taxon>
        <taxon>Pezizomycotina</taxon>
        <taxon>Sordariomycetes</taxon>
        <taxon>Hypocreomycetidae</taxon>
        <taxon>Hypocreales</taxon>
        <taxon>Bionectriaceae</taxon>
        <taxon>Clonostachys</taxon>
    </lineage>
</organism>
<dbReference type="Proteomes" id="UP000775872">
    <property type="component" value="Unassembled WGS sequence"/>
</dbReference>
<keyword evidence="2" id="KW-1185">Reference proteome</keyword>
<gene>
    <name evidence="1" type="ORF">CSOL1703_00013983</name>
</gene>
<dbReference type="PANTHER" id="PTHR39598:SF1">
    <property type="entry name" value="AUSTINOID BIOSYNTHESIS CLUSTERS PROTEIN F-RELATED"/>
    <property type="match status" value="1"/>
</dbReference>
<sequence>MASSNKPTSDTLLSTATAYFQVFTTMDPDVISHIQSDDYTHEFAPASLNMSGTRTKETFASHLKHLAGVLESFPVSIKQTWVNPSLNQVTVWAVSETKFHEHVKDNDDEEEWKFHGEYIFILDMDETGQKVKHVFEFLDSKATENLRLLAARAFKKKEEVESKRVSS</sequence>
<dbReference type="InterPro" id="IPR032710">
    <property type="entry name" value="NTF2-like_dom_sf"/>
</dbReference>
<evidence type="ECO:0008006" key="3">
    <source>
        <dbReference type="Google" id="ProtNLM"/>
    </source>
</evidence>
<reference evidence="2" key="1">
    <citation type="submission" date="2019-06" db="EMBL/GenBank/DDBJ databases">
        <authorList>
            <person name="Broberg M."/>
        </authorList>
    </citation>
    <scope>NUCLEOTIDE SEQUENCE [LARGE SCALE GENOMIC DNA]</scope>
</reference>